<organism evidence="8 9">
    <name type="scientific">Larkinella terrae</name>
    <dbReference type="NCBI Taxonomy" id="2025311"/>
    <lineage>
        <taxon>Bacteria</taxon>
        <taxon>Pseudomonadati</taxon>
        <taxon>Bacteroidota</taxon>
        <taxon>Cytophagia</taxon>
        <taxon>Cytophagales</taxon>
        <taxon>Spirosomataceae</taxon>
        <taxon>Larkinella</taxon>
    </lineage>
</organism>
<evidence type="ECO:0000256" key="1">
    <source>
        <dbReference type="ARBA" id="ARBA00004651"/>
    </source>
</evidence>
<dbReference type="InterPro" id="IPR015414">
    <property type="entry name" value="TMEM64"/>
</dbReference>
<evidence type="ECO:0000256" key="4">
    <source>
        <dbReference type="ARBA" id="ARBA00022989"/>
    </source>
</evidence>
<keyword evidence="4 6" id="KW-1133">Transmembrane helix</keyword>
<feature type="transmembrane region" description="Helical" evidence="6">
    <location>
        <begin position="202"/>
        <end position="223"/>
    </location>
</feature>
<reference evidence="8 9" key="1">
    <citation type="journal article" date="2018" name="Antonie Van Leeuwenhoek">
        <title>Larkinella terrae sp. nov., isolated from soil on Jeju Island, South Korea.</title>
        <authorList>
            <person name="Ten L.N."/>
            <person name="Jeon J."/>
            <person name="Park S.J."/>
            <person name="Park S."/>
            <person name="Lee S.Y."/>
            <person name="Kim M.K."/>
            <person name="Jung H.Y."/>
        </authorList>
    </citation>
    <scope>NUCLEOTIDE SEQUENCE [LARGE SCALE GENOMIC DNA]</scope>
    <source>
        <strain evidence="8 9">KCTC 52001</strain>
    </source>
</reference>
<dbReference type="PANTHER" id="PTHR12677">
    <property type="entry name" value="GOLGI APPARATUS MEMBRANE PROTEIN TVP38-RELATED"/>
    <property type="match status" value="1"/>
</dbReference>
<feature type="transmembrane region" description="Helical" evidence="6">
    <location>
        <begin position="83"/>
        <end position="101"/>
    </location>
</feature>
<protein>
    <recommendedName>
        <fullName evidence="6">TVP38/TMEM64 family membrane protein</fullName>
    </recommendedName>
</protein>
<comment type="subcellular location">
    <subcellularLocation>
        <location evidence="1 6">Cell membrane</location>
        <topology evidence="1 6">Multi-pass membrane protein</topology>
    </subcellularLocation>
</comment>
<comment type="similarity">
    <text evidence="6">Belongs to the TVP38/TMEM64 family.</text>
</comment>
<evidence type="ECO:0000313" key="8">
    <source>
        <dbReference type="EMBL" id="MRS61064.1"/>
    </source>
</evidence>
<sequence>MKVNQFKVLSGPALAGIVLSVAPLLFSSALTYLTLSNESLIAQFNGWEWLVVTIACCFTSAFALTPPTFLALIFGYFLGWNSLLPLFALNMICILLVNRMVHWFDQDRFVRFIEQNPKARNVLERIRDQELKVIFYTKLSPVLPFAVTNLVFALSGARLRNILLGGFLGMIPRTLVAVWTAQQAKEIRTLVENPNAGSWTQIAIGVLLLASVVGLFSVLNRVLKR</sequence>
<evidence type="ECO:0000256" key="5">
    <source>
        <dbReference type="ARBA" id="ARBA00023136"/>
    </source>
</evidence>
<dbReference type="EMBL" id="WJXZ01000004">
    <property type="protein sequence ID" value="MRS61064.1"/>
    <property type="molecule type" value="Genomic_DNA"/>
</dbReference>
<keyword evidence="3 6" id="KW-0812">Transmembrane</keyword>
<proteinExistence type="inferred from homology"/>
<evidence type="ECO:0000256" key="3">
    <source>
        <dbReference type="ARBA" id="ARBA00022692"/>
    </source>
</evidence>
<evidence type="ECO:0000256" key="2">
    <source>
        <dbReference type="ARBA" id="ARBA00022475"/>
    </source>
</evidence>
<dbReference type="GO" id="GO:0005886">
    <property type="term" value="C:plasma membrane"/>
    <property type="evidence" value="ECO:0007669"/>
    <property type="project" value="UniProtKB-SubCell"/>
</dbReference>
<gene>
    <name evidence="8" type="ORF">GJJ30_07155</name>
</gene>
<feature type="transmembrane region" description="Helical" evidence="6">
    <location>
        <begin position="162"/>
        <end position="182"/>
    </location>
</feature>
<evidence type="ECO:0000256" key="6">
    <source>
        <dbReference type="RuleBase" id="RU366058"/>
    </source>
</evidence>
<dbReference type="Pfam" id="PF09335">
    <property type="entry name" value="VTT_dom"/>
    <property type="match status" value="1"/>
</dbReference>
<accession>A0A7K0EGY6</accession>
<comment type="caution">
    <text evidence="8">The sequence shown here is derived from an EMBL/GenBank/DDBJ whole genome shotgun (WGS) entry which is preliminary data.</text>
</comment>
<evidence type="ECO:0000259" key="7">
    <source>
        <dbReference type="Pfam" id="PF09335"/>
    </source>
</evidence>
<keyword evidence="9" id="KW-1185">Reference proteome</keyword>
<dbReference type="PANTHER" id="PTHR12677:SF59">
    <property type="entry name" value="GOLGI APPARATUS MEMBRANE PROTEIN TVP38-RELATED"/>
    <property type="match status" value="1"/>
</dbReference>
<feature type="transmembrane region" description="Helical" evidence="6">
    <location>
        <begin position="12"/>
        <end position="35"/>
    </location>
</feature>
<keyword evidence="5 6" id="KW-0472">Membrane</keyword>
<dbReference type="Proteomes" id="UP000441754">
    <property type="component" value="Unassembled WGS sequence"/>
</dbReference>
<keyword evidence="2 6" id="KW-1003">Cell membrane</keyword>
<dbReference type="AlphaFoldDB" id="A0A7K0EGY6"/>
<dbReference type="InterPro" id="IPR032816">
    <property type="entry name" value="VTT_dom"/>
</dbReference>
<feature type="transmembrane region" description="Helical" evidence="6">
    <location>
        <begin position="47"/>
        <end position="77"/>
    </location>
</feature>
<name>A0A7K0EGY6_9BACT</name>
<evidence type="ECO:0000313" key="9">
    <source>
        <dbReference type="Proteomes" id="UP000441754"/>
    </source>
</evidence>
<feature type="domain" description="VTT" evidence="7">
    <location>
        <begin position="66"/>
        <end position="178"/>
    </location>
</feature>
<dbReference type="RefSeq" id="WP_310588210.1">
    <property type="nucleotide sequence ID" value="NZ_WJXZ01000004.1"/>
</dbReference>